<reference evidence="2 3" key="1">
    <citation type="submission" date="2015-05" db="EMBL/GenBank/DDBJ databases">
        <authorList>
            <person name="Wang D.B."/>
            <person name="Wang M."/>
        </authorList>
    </citation>
    <scope>NUCLEOTIDE SEQUENCE [LARGE SCALE GENOMIC DNA]</scope>
    <source>
        <strain evidence="2">VL1</strain>
    </source>
</reference>
<proteinExistence type="predicted"/>
<name>A0A0G4LCG9_VERLO</name>
<gene>
    <name evidence="2" type="ORF">BN1708_000412</name>
</gene>
<protein>
    <submittedName>
        <fullName evidence="2">Uncharacterized protein</fullName>
    </submittedName>
</protein>
<evidence type="ECO:0000313" key="3">
    <source>
        <dbReference type="Proteomes" id="UP000044602"/>
    </source>
</evidence>
<organism evidence="2 3">
    <name type="scientific">Verticillium longisporum</name>
    <name type="common">Verticillium dahliae var. longisporum</name>
    <dbReference type="NCBI Taxonomy" id="100787"/>
    <lineage>
        <taxon>Eukaryota</taxon>
        <taxon>Fungi</taxon>
        <taxon>Dikarya</taxon>
        <taxon>Ascomycota</taxon>
        <taxon>Pezizomycotina</taxon>
        <taxon>Sordariomycetes</taxon>
        <taxon>Hypocreomycetidae</taxon>
        <taxon>Glomerellales</taxon>
        <taxon>Plectosphaerellaceae</taxon>
        <taxon>Verticillium</taxon>
    </lineage>
</organism>
<feature type="region of interest" description="Disordered" evidence="1">
    <location>
        <begin position="94"/>
        <end position="115"/>
    </location>
</feature>
<sequence>MEPSNSTLSLYAHSTHARYATEHRQLIGPGVHQRNAVLLRRRVPAVVRVAARRLVLDVVQHLARQLDVVVCELANLGVVNAQDLRVLVHAQPQPRNHVHEEKNHTRAHKRVGASRERVGHLVRNLDPVTVDPPAVDRADVVECRNVVGREEGRQNVAHEAANAMHGKNVEGVIDAQEELELGGVVGKRRTARAEDERRPERHVARAGRDGDETGDDAGTEADGGPLALEAVVEHTPRDATDAGRQVRHAGRHDGPQVGGQGRSGVEAEPADPEEDGADDNVGDIVGAIVELVRAVATTLAEHHRVRESSGARGNVDGGAAGKVEAAHAAGPTRRVPCPAGNGVVDDGRPDEHEDDAGQHAPTLGDGASSESDGDGGEHALVESKQEIRDAR</sequence>
<feature type="compositionally biased region" description="Acidic residues" evidence="1">
    <location>
        <begin position="268"/>
        <end position="280"/>
    </location>
</feature>
<feature type="region of interest" description="Disordered" evidence="1">
    <location>
        <begin position="323"/>
        <end position="391"/>
    </location>
</feature>
<feature type="region of interest" description="Disordered" evidence="1">
    <location>
        <begin position="188"/>
        <end position="223"/>
    </location>
</feature>
<feature type="compositionally biased region" description="Basic and acidic residues" evidence="1">
    <location>
        <begin position="345"/>
        <end position="357"/>
    </location>
</feature>
<accession>A0A0G4LCG9</accession>
<dbReference type="Proteomes" id="UP000044602">
    <property type="component" value="Unassembled WGS sequence"/>
</dbReference>
<feature type="compositionally biased region" description="Basic and acidic residues" evidence="1">
    <location>
        <begin position="191"/>
        <end position="211"/>
    </location>
</feature>
<feature type="region of interest" description="Disordered" evidence="1">
    <location>
        <begin position="238"/>
        <end position="280"/>
    </location>
</feature>
<dbReference type="AlphaFoldDB" id="A0A0G4LCG9"/>
<keyword evidence="3" id="KW-1185">Reference proteome</keyword>
<evidence type="ECO:0000313" key="2">
    <source>
        <dbReference type="EMBL" id="CRK19747.1"/>
    </source>
</evidence>
<feature type="compositionally biased region" description="Basic and acidic residues" evidence="1">
    <location>
        <begin position="375"/>
        <end position="391"/>
    </location>
</feature>
<dbReference type="EMBL" id="CVQH01011112">
    <property type="protein sequence ID" value="CRK19747.1"/>
    <property type="molecule type" value="Genomic_DNA"/>
</dbReference>
<evidence type="ECO:0000256" key="1">
    <source>
        <dbReference type="SAM" id="MobiDB-lite"/>
    </source>
</evidence>